<name>A0A059Y2Y5_9BACT</name>
<reference evidence="3" key="1">
    <citation type="submission" date="2014-02" db="EMBL/GenBank/DDBJ databases">
        <title>Complete genome sequence and comparative genomic analysis of the nitrogen-fixing bacterium Leptospirillum ferriphilum YSK.</title>
        <authorList>
            <person name="Guo X."/>
            <person name="Yin H."/>
            <person name="Liang Y."/>
            <person name="Hu Q."/>
            <person name="Ma L."/>
            <person name="Xiao Y."/>
            <person name="Zhang X."/>
            <person name="Qiu G."/>
            <person name="Liu X."/>
        </authorList>
    </citation>
    <scope>NUCLEOTIDE SEQUENCE [LARGE SCALE GENOMIC DNA]</scope>
    <source>
        <strain evidence="3">YSK</strain>
    </source>
</reference>
<dbReference type="OrthoDB" id="9815933at2"/>
<reference evidence="2 3" key="2">
    <citation type="journal article" date="2015" name="Biomed. Res. Int.">
        <title>Effects of Arsenite Resistance on the Growth and Functional Gene Expression of Leptospirillum ferriphilum and Acidithiobacillus thiooxidans in Pure Culture and Coculture.</title>
        <authorList>
            <person name="Jiang H."/>
            <person name="Liang Y."/>
            <person name="Yin H."/>
            <person name="Xiao Y."/>
            <person name="Guo X."/>
            <person name="Xu Y."/>
            <person name="Hu Q."/>
            <person name="Liu H."/>
            <person name="Liu X."/>
        </authorList>
    </citation>
    <scope>NUCLEOTIDE SEQUENCE [LARGE SCALE GENOMIC DNA]</scope>
    <source>
        <strain evidence="2 3">YSK</strain>
    </source>
</reference>
<protein>
    <submittedName>
        <fullName evidence="2">Uncharacterized protein</fullName>
    </submittedName>
</protein>
<dbReference type="AlphaFoldDB" id="A0A059Y2Y5"/>
<dbReference type="HOGENOM" id="CLU_1276343_0_0_0"/>
<dbReference type="RefSeq" id="WP_038506066.1">
    <property type="nucleotide sequence ID" value="NZ_CP007243.1"/>
</dbReference>
<feature type="transmembrane region" description="Helical" evidence="1">
    <location>
        <begin position="172"/>
        <end position="192"/>
    </location>
</feature>
<organism evidence="2 3">
    <name type="scientific">Leptospirillum ferriphilum YSK</name>
    <dbReference type="NCBI Taxonomy" id="1441628"/>
    <lineage>
        <taxon>Bacteria</taxon>
        <taxon>Pseudomonadati</taxon>
        <taxon>Nitrospirota</taxon>
        <taxon>Nitrospiria</taxon>
        <taxon>Nitrospirales</taxon>
        <taxon>Nitrospiraceae</taxon>
        <taxon>Leptospirillum</taxon>
    </lineage>
</organism>
<keyword evidence="1" id="KW-1133">Transmembrane helix</keyword>
<keyword evidence="3" id="KW-1185">Reference proteome</keyword>
<keyword evidence="1" id="KW-0472">Membrane</keyword>
<evidence type="ECO:0000313" key="2">
    <source>
        <dbReference type="EMBL" id="AIA31946.1"/>
    </source>
</evidence>
<feature type="transmembrane region" description="Helical" evidence="1">
    <location>
        <begin position="45"/>
        <end position="67"/>
    </location>
</feature>
<dbReference type="KEGG" id="lfp:Y981_10825"/>
<dbReference type="Proteomes" id="UP000027059">
    <property type="component" value="Chromosome"/>
</dbReference>
<evidence type="ECO:0000256" key="1">
    <source>
        <dbReference type="SAM" id="Phobius"/>
    </source>
</evidence>
<proteinExistence type="predicted"/>
<keyword evidence="1" id="KW-0812">Transmembrane</keyword>
<sequence>MRTEHLQVYPEKKTDSREKTVLLLFFAISAFFIGLFSLTRLFLIHWVWLVPLSLGSLVLFMVAVLYFRIREKPLFSLWIENDTLCVQKNPGLPGAFPERYFLSMTRMEPEDEEIPKEIRIFQGNEPLVSFSMLQVRDVTLYREIAHLLQRPPDIFSSAGSDRLEKSVKKGKFFWVVLPWAMIVLLMAAWEIYENHLAPRNYGPFSNP</sequence>
<dbReference type="EMBL" id="CP007243">
    <property type="protein sequence ID" value="AIA31946.1"/>
    <property type="molecule type" value="Genomic_DNA"/>
</dbReference>
<accession>A0A059Y2Y5</accession>
<feature type="transmembrane region" description="Helical" evidence="1">
    <location>
        <begin position="21"/>
        <end position="39"/>
    </location>
</feature>
<evidence type="ECO:0000313" key="3">
    <source>
        <dbReference type="Proteomes" id="UP000027059"/>
    </source>
</evidence>
<gene>
    <name evidence="2" type="ORF">Y981_10825</name>
</gene>